<accession>A0A0F8XBJ3</accession>
<evidence type="ECO:0000313" key="2">
    <source>
        <dbReference type="EMBL" id="KKK79225.1"/>
    </source>
</evidence>
<dbReference type="EMBL" id="LAZR01064036">
    <property type="protein sequence ID" value="KKK58335.1"/>
    <property type="molecule type" value="Genomic_DNA"/>
</dbReference>
<proteinExistence type="predicted"/>
<comment type="caution">
    <text evidence="1">The sequence shown here is derived from an EMBL/GenBank/DDBJ whole genome shotgun (WGS) entry which is preliminary data.</text>
</comment>
<dbReference type="EMBL" id="LAZR01054125">
    <property type="protein sequence ID" value="KKK79225.1"/>
    <property type="molecule type" value="Genomic_DNA"/>
</dbReference>
<feature type="non-terminal residue" evidence="1">
    <location>
        <position position="52"/>
    </location>
</feature>
<dbReference type="AlphaFoldDB" id="A0A0F8XBJ3"/>
<reference evidence="1" key="1">
    <citation type="journal article" date="2015" name="Nature">
        <title>Complex archaea that bridge the gap between prokaryotes and eukaryotes.</title>
        <authorList>
            <person name="Spang A."/>
            <person name="Saw J.H."/>
            <person name="Jorgensen S.L."/>
            <person name="Zaremba-Niedzwiedzka K."/>
            <person name="Martijn J."/>
            <person name="Lind A.E."/>
            <person name="van Eijk R."/>
            <person name="Schleper C."/>
            <person name="Guy L."/>
            <person name="Ettema T.J."/>
        </authorList>
    </citation>
    <scope>NUCLEOTIDE SEQUENCE</scope>
</reference>
<evidence type="ECO:0000313" key="1">
    <source>
        <dbReference type="EMBL" id="KKK58335.1"/>
    </source>
</evidence>
<protein>
    <submittedName>
        <fullName evidence="1">Uncharacterized protein</fullName>
    </submittedName>
</protein>
<name>A0A0F8XBJ3_9ZZZZ</name>
<gene>
    <name evidence="2" type="ORF">LCGC14_2835660</name>
    <name evidence="1" type="ORF">LCGC14_3045460</name>
</gene>
<organism evidence="1">
    <name type="scientific">marine sediment metagenome</name>
    <dbReference type="NCBI Taxonomy" id="412755"/>
    <lineage>
        <taxon>unclassified sequences</taxon>
        <taxon>metagenomes</taxon>
        <taxon>ecological metagenomes</taxon>
    </lineage>
</organism>
<sequence length="52" mass="5821">MITYEEFKNKYGDTNKKTGKVRAGVSKEVFDILNTEENFGTVLSNHVGAILI</sequence>